<dbReference type="PANTHER" id="PTHR33990:SF4">
    <property type="entry name" value="PHNB-LIKE DOMAIN-CONTAINING PROTEIN"/>
    <property type="match status" value="1"/>
</dbReference>
<dbReference type="SUPFAM" id="SSF54593">
    <property type="entry name" value="Glyoxalase/Bleomycin resistance protein/Dihydroxybiphenyl dioxygenase"/>
    <property type="match status" value="1"/>
</dbReference>
<dbReference type="PANTHER" id="PTHR33990">
    <property type="entry name" value="PROTEIN YJDN-RELATED"/>
    <property type="match status" value="1"/>
</dbReference>
<dbReference type="EMBL" id="JAVBVO010000001">
    <property type="protein sequence ID" value="MDZ5757229.1"/>
    <property type="molecule type" value="Genomic_DNA"/>
</dbReference>
<comment type="caution">
    <text evidence="2">The sequence shown here is derived from an EMBL/GenBank/DDBJ whole genome shotgun (WGS) entry which is preliminary data.</text>
</comment>
<gene>
    <name evidence="2" type="ORF">RAK27_01000</name>
</gene>
<dbReference type="Proteomes" id="UP001290462">
    <property type="component" value="Unassembled WGS sequence"/>
</dbReference>
<accession>A0AAW9JYE8</accession>
<evidence type="ECO:0000313" key="3">
    <source>
        <dbReference type="Proteomes" id="UP001290462"/>
    </source>
</evidence>
<proteinExistence type="predicted"/>
<organism evidence="2 3">
    <name type="scientific">Carnobacterium maltaromaticum</name>
    <name type="common">Carnobacterium piscicola</name>
    <dbReference type="NCBI Taxonomy" id="2751"/>
    <lineage>
        <taxon>Bacteria</taxon>
        <taxon>Bacillati</taxon>
        <taxon>Bacillota</taxon>
        <taxon>Bacilli</taxon>
        <taxon>Lactobacillales</taxon>
        <taxon>Carnobacteriaceae</taxon>
        <taxon>Carnobacterium</taxon>
    </lineage>
</organism>
<name>A0AAW9JYE8_CARML</name>
<evidence type="ECO:0000259" key="1">
    <source>
        <dbReference type="Pfam" id="PF00903"/>
    </source>
</evidence>
<evidence type="ECO:0000313" key="2">
    <source>
        <dbReference type="EMBL" id="MDZ5757229.1"/>
    </source>
</evidence>
<protein>
    <submittedName>
        <fullName evidence="2">VOC family protein</fullName>
    </submittedName>
</protein>
<sequence length="147" mass="16558">MTVQLTTFLSMNGRAKEAISFYQEYLEAKVLFIKNYVELKEMDPTFEFIEAEANYIAHSVLEIGGGMLMVADEIMSANKKEIIGTNFSLCITGEVEEIKKMYAKLNTHPNVKIVIPLEPNIFGNAYGIVEDPFGITIQLVNEKQAKK</sequence>
<dbReference type="InterPro" id="IPR004360">
    <property type="entry name" value="Glyas_Fos-R_dOase_dom"/>
</dbReference>
<dbReference type="RefSeq" id="WP_010054394.1">
    <property type="nucleotide sequence ID" value="NZ_CAJGUR010000009.1"/>
</dbReference>
<dbReference type="Pfam" id="PF00903">
    <property type="entry name" value="Glyoxalase"/>
    <property type="match status" value="1"/>
</dbReference>
<dbReference type="InterPro" id="IPR029068">
    <property type="entry name" value="Glyas_Bleomycin-R_OHBP_Dase"/>
</dbReference>
<dbReference type="GeneID" id="83606820"/>
<dbReference type="AlphaFoldDB" id="A0AAW9JYE8"/>
<dbReference type="Gene3D" id="3.10.180.10">
    <property type="entry name" value="2,3-Dihydroxybiphenyl 1,2-Dioxygenase, domain 1"/>
    <property type="match status" value="1"/>
</dbReference>
<feature type="domain" description="Glyoxalase/fosfomycin resistance/dioxygenase" evidence="1">
    <location>
        <begin position="12"/>
        <end position="139"/>
    </location>
</feature>
<reference evidence="2" key="1">
    <citation type="submission" date="2023-08" db="EMBL/GenBank/DDBJ databases">
        <title>Genomic characterization of piscicolin 126 produced by Carnobacterium maltaromaticum CM22 strain isolated from salmon (Salmo salar).</title>
        <authorList>
            <person name="Gonzalez-Gragera E."/>
            <person name="Garcia-Lopez J.D."/>
            <person name="Teso-Perez C."/>
            <person name="Gimenez-Hernandez I."/>
            <person name="Peralta-Sanchez J.M."/>
            <person name="Valdivia E."/>
            <person name="Montalban-Lopez M."/>
            <person name="Martin-Platero A.M."/>
            <person name="Banos A."/>
            <person name="Martinez-Bueno M."/>
        </authorList>
    </citation>
    <scope>NUCLEOTIDE SEQUENCE</scope>
    <source>
        <strain evidence="2">CM22</strain>
    </source>
</reference>